<evidence type="ECO:0000256" key="6">
    <source>
        <dbReference type="ARBA" id="ARBA00023136"/>
    </source>
</evidence>
<keyword evidence="3" id="KW-1003">Cell membrane</keyword>
<dbReference type="InterPro" id="IPR050809">
    <property type="entry name" value="UgpAE/MalFG_permease"/>
</dbReference>
<dbReference type="Gene3D" id="1.10.3720.10">
    <property type="entry name" value="MetI-like"/>
    <property type="match status" value="1"/>
</dbReference>
<evidence type="ECO:0000259" key="8">
    <source>
        <dbReference type="PROSITE" id="PS50928"/>
    </source>
</evidence>
<protein>
    <submittedName>
        <fullName evidence="9">Sugar ABC transporter permease</fullName>
    </submittedName>
</protein>
<dbReference type="RefSeq" id="WP_118332869.1">
    <property type="nucleotide sequence ID" value="NZ_QSGF01000007.1"/>
</dbReference>
<comment type="similarity">
    <text evidence="7">Belongs to the binding-protein-dependent transport system permease family.</text>
</comment>
<evidence type="ECO:0000256" key="3">
    <source>
        <dbReference type="ARBA" id="ARBA00022475"/>
    </source>
</evidence>
<dbReference type="Proteomes" id="UP000324325">
    <property type="component" value="Unassembled WGS sequence"/>
</dbReference>
<evidence type="ECO:0000313" key="9">
    <source>
        <dbReference type="EMBL" id="RHA89768.1"/>
    </source>
</evidence>
<keyword evidence="4 7" id="KW-0812">Transmembrane</keyword>
<dbReference type="EMBL" id="QSFZ01000017">
    <property type="protein sequence ID" value="RHA89768.1"/>
    <property type="molecule type" value="Genomic_DNA"/>
</dbReference>
<evidence type="ECO:0000256" key="4">
    <source>
        <dbReference type="ARBA" id="ARBA00022692"/>
    </source>
</evidence>
<gene>
    <name evidence="9" type="ORF">DW912_13720</name>
    <name evidence="10" type="ORF">FYL37_11950</name>
</gene>
<evidence type="ECO:0000256" key="2">
    <source>
        <dbReference type="ARBA" id="ARBA00022448"/>
    </source>
</evidence>
<dbReference type="PROSITE" id="PS50928">
    <property type="entry name" value="ABC_TM1"/>
    <property type="match status" value="1"/>
</dbReference>
<dbReference type="AlphaFoldDB" id="A0A413TXR1"/>
<evidence type="ECO:0000256" key="7">
    <source>
        <dbReference type="RuleBase" id="RU363032"/>
    </source>
</evidence>
<dbReference type="CDD" id="cd06261">
    <property type="entry name" value="TM_PBP2"/>
    <property type="match status" value="1"/>
</dbReference>
<reference evidence="10 12" key="3">
    <citation type="submission" date="2019-09" db="EMBL/GenBank/DDBJ databases">
        <title>Strain-level analysis of Eubacterium rectale using genomes from metagenomes.</title>
        <authorList>
            <person name="Karcher N."/>
            <person name="Segata N."/>
        </authorList>
    </citation>
    <scope>NUCLEOTIDE SEQUENCE [LARGE SCALE GENOMIC DNA]</scope>
    <source>
        <strain evidence="10 12">L2-21</strain>
    </source>
</reference>
<evidence type="ECO:0000313" key="11">
    <source>
        <dbReference type="Proteomes" id="UP000286220"/>
    </source>
</evidence>
<feature type="transmembrane region" description="Helical" evidence="7">
    <location>
        <begin position="136"/>
        <end position="158"/>
    </location>
</feature>
<dbReference type="Pfam" id="PF00528">
    <property type="entry name" value="BPD_transp_1"/>
    <property type="match status" value="1"/>
</dbReference>
<dbReference type="Proteomes" id="UP000286220">
    <property type="component" value="Unassembled WGS sequence"/>
</dbReference>
<dbReference type="InterPro" id="IPR000515">
    <property type="entry name" value="MetI-like"/>
</dbReference>
<feature type="transmembrane region" description="Helical" evidence="7">
    <location>
        <begin position="179"/>
        <end position="200"/>
    </location>
</feature>
<dbReference type="GO" id="GO:0055085">
    <property type="term" value="P:transmembrane transport"/>
    <property type="evidence" value="ECO:0007669"/>
    <property type="project" value="InterPro"/>
</dbReference>
<sequence length="265" mass="30869">MKRKCLGWRQKCILCIIPFLIGIIIFSFTPFLKVIYYSFIKSQFVPEFVGFKNYVSTMNNQYFRLALKNSCLLVIHAVIPLVIMASVIAVYFTEIYIQNPRMKIIYMLPMAVPTAVISVIWRMVFKWNDNCMALDILFIWKNLGLCTIFIMSALASIPKSVYEAAQLDGANRKQIISKIMFPMASPVIVFVFLFEIVNSFKIFRESYLYYGSDYPPEYAYTLQYYMNNSFSKLNYQNLATSAIFTTILCTAIVLILSKLIRRFEY</sequence>
<dbReference type="PANTHER" id="PTHR43227">
    <property type="entry name" value="BLL4140 PROTEIN"/>
    <property type="match status" value="1"/>
</dbReference>
<feature type="domain" description="ABC transmembrane type-1" evidence="8">
    <location>
        <begin position="67"/>
        <end position="256"/>
    </location>
</feature>
<dbReference type="PANTHER" id="PTHR43227:SF11">
    <property type="entry name" value="BLL4140 PROTEIN"/>
    <property type="match status" value="1"/>
</dbReference>
<evidence type="ECO:0000256" key="1">
    <source>
        <dbReference type="ARBA" id="ARBA00004651"/>
    </source>
</evidence>
<evidence type="ECO:0000313" key="10">
    <source>
        <dbReference type="EMBL" id="TYL56682.1"/>
    </source>
</evidence>
<keyword evidence="5 7" id="KW-1133">Transmembrane helix</keyword>
<evidence type="ECO:0000313" key="12">
    <source>
        <dbReference type="Proteomes" id="UP000324325"/>
    </source>
</evidence>
<organism evidence="9 11">
    <name type="scientific">Agathobacter rectalis</name>
    <dbReference type="NCBI Taxonomy" id="39491"/>
    <lineage>
        <taxon>Bacteria</taxon>
        <taxon>Bacillati</taxon>
        <taxon>Bacillota</taxon>
        <taxon>Clostridia</taxon>
        <taxon>Lachnospirales</taxon>
        <taxon>Lachnospiraceae</taxon>
        <taxon>Agathobacter</taxon>
    </lineage>
</organism>
<evidence type="ECO:0000256" key="5">
    <source>
        <dbReference type="ARBA" id="ARBA00022989"/>
    </source>
</evidence>
<dbReference type="SUPFAM" id="SSF161098">
    <property type="entry name" value="MetI-like"/>
    <property type="match status" value="1"/>
</dbReference>
<feature type="transmembrane region" description="Helical" evidence="7">
    <location>
        <begin position="235"/>
        <end position="256"/>
    </location>
</feature>
<name>A0A413TXR1_9FIRM</name>
<keyword evidence="6 7" id="KW-0472">Membrane</keyword>
<dbReference type="EMBL" id="VSTG01000017">
    <property type="protein sequence ID" value="TYL56682.1"/>
    <property type="molecule type" value="Genomic_DNA"/>
</dbReference>
<reference evidence="10 12" key="2">
    <citation type="submission" date="2019-08" db="EMBL/GenBank/DDBJ databases">
        <authorList>
            <person name="Duncan S."/>
            <person name="Walker A."/>
        </authorList>
    </citation>
    <scope>NUCLEOTIDE SEQUENCE [LARGE SCALE GENOMIC DNA]</scope>
    <source>
        <strain evidence="10 12">L2-21</strain>
    </source>
</reference>
<dbReference type="GO" id="GO:0005886">
    <property type="term" value="C:plasma membrane"/>
    <property type="evidence" value="ECO:0007669"/>
    <property type="project" value="UniProtKB-SubCell"/>
</dbReference>
<feature type="transmembrane region" description="Helical" evidence="7">
    <location>
        <begin position="72"/>
        <end position="92"/>
    </location>
</feature>
<comment type="subcellular location">
    <subcellularLocation>
        <location evidence="1 7">Cell membrane</location>
        <topology evidence="1 7">Multi-pass membrane protein</topology>
    </subcellularLocation>
</comment>
<feature type="transmembrane region" description="Helical" evidence="7">
    <location>
        <begin position="104"/>
        <end position="124"/>
    </location>
</feature>
<dbReference type="InterPro" id="IPR035906">
    <property type="entry name" value="MetI-like_sf"/>
</dbReference>
<keyword evidence="2 7" id="KW-0813">Transport</keyword>
<feature type="transmembrane region" description="Helical" evidence="7">
    <location>
        <begin position="12"/>
        <end position="39"/>
    </location>
</feature>
<comment type="caution">
    <text evidence="9">The sequence shown here is derived from an EMBL/GenBank/DDBJ whole genome shotgun (WGS) entry which is preliminary data.</text>
</comment>
<accession>A0A413TXR1</accession>
<proteinExistence type="inferred from homology"/>
<reference evidence="9 11" key="1">
    <citation type="submission" date="2018-08" db="EMBL/GenBank/DDBJ databases">
        <title>A genome reference for cultivated species of the human gut microbiota.</title>
        <authorList>
            <person name="Zou Y."/>
            <person name="Xue W."/>
            <person name="Luo G."/>
        </authorList>
    </citation>
    <scope>NUCLEOTIDE SEQUENCE [LARGE SCALE GENOMIC DNA]</scope>
    <source>
        <strain evidence="9 11">AM42-17AT</strain>
    </source>
</reference>